<evidence type="ECO:0000256" key="4">
    <source>
        <dbReference type="ARBA" id="ARBA00022833"/>
    </source>
</evidence>
<dbReference type="SUPFAM" id="SSF50129">
    <property type="entry name" value="GroES-like"/>
    <property type="match status" value="1"/>
</dbReference>
<organism evidence="7 8">
    <name type="scientific">Handelsmanbacteria sp. (strain RIFCSPLOWO2_12_FULL_64_10)</name>
    <dbReference type="NCBI Taxonomy" id="1817868"/>
    <lineage>
        <taxon>Bacteria</taxon>
        <taxon>Candidatus Handelsmaniibacteriota</taxon>
    </lineage>
</organism>
<reference evidence="7 8" key="1">
    <citation type="journal article" date="2016" name="Nat. Commun.">
        <title>Thousands of microbial genomes shed light on interconnected biogeochemical processes in an aquifer system.</title>
        <authorList>
            <person name="Anantharaman K."/>
            <person name="Brown C.T."/>
            <person name="Hug L.A."/>
            <person name="Sharon I."/>
            <person name="Castelle C.J."/>
            <person name="Probst A.J."/>
            <person name="Thomas B.C."/>
            <person name="Singh A."/>
            <person name="Wilkins M.J."/>
            <person name="Karaoz U."/>
            <person name="Brodie E.L."/>
            <person name="Williams K.H."/>
            <person name="Hubbard S.S."/>
            <person name="Banfield J.F."/>
        </authorList>
    </citation>
    <scope>NUCLEOTIDE SEQUENCE [LARGE SCALE GENOMIC DNA]</scope>
    <source>
        <strain evidence="8">RIFCSPLOWO2_12_FULL_64_10</strain>
    </source>
</reference>
<evidence type="ECO:0000313" key="7">
    <source>
        <dbReference type="EMBL" id="OGG55595.1"/>
    </source>
</evidence>
<dbReference type="SMART" id="SM00829">
    <property type="entry name" value="PKS_ER"/>
    <property type="match status" value="1"/>
</dbReference>
<dbReference type="InterPro" id="IPR036291">
    <property type="entry name" value="NAD(P)-bd_dom_sf"/>
</dbReference>
<protein>
    <recommendedName>
        <fullName evidence="6">Enoyl reductase (ER) domain-containing protein</fullName>
    </recommendedName>
</protein>
<comment type="similarity">
    <text evidence="2">Belongs to the zinc-containing alcohol dehydrogenase family.</text>
</comment>
<dbReference type="Proteomes" id="UP000178606">
    <property type="component" value="Unassembled WGS sequence"/>
</dbReference>
<proteinExistence type="inferred from homology"/>
<dbReference type="PANTHER" id="PTHR43350:SF19">
    <property type="entry name" value="D-GULOSIDE 3-DEHYDROGENASE"/>
    <property type="match status" value="1"/>
</dbReference>
<dbReference type="Gene3D" id="3.90.180.10">
    <property type="entry name" value="Medium-chain alcohol dehydrogenases, catalytic domain"/>
    <property type="match status" value="1"/>
</dbReference>
<dbReference type="PANTHER" id="PTHR43350">
    <property type="entry name" value="NAD-DEPENDENT ALCOHOL DEHYDROGENASE"/>
    <property type="match status" value="1"/>
</dbReference>
<comment type="caution">
    <text evidence="7">The sequence shown here is derived from an EMBL/GenBank/DDBJ whole genome shotgun (WGS) entry which is preliminary data.</text>
</comment>
<dbReference type="CDD" id="cd08255">
    <property type="entry name" value="2-desacetyl-2-hydroxyethyl_bacteriochlorophyllide_like"/>
    <property type="match status" value="1"/>
</dbReference>
<dbReference type="EMBL" id="MFKF01000068">
    <property type="protein sequence ID" value="OGG55595.1"/>
    <property type="molecule type" value="Genomic_DNA"/>
</dbReference>
<evidence type="ECO:0000313" key="8">
    <source>
        <dbReference type="Proteomes" id="UP000178606"/>
    </source>
</evidence>
<dbReference type="InterPro" id="IPR013149">
    <property type="entry name" value="ADH-like_C"/>
</dbReference>
<dbReference type="SUPFAM" id="SSF51735">
    <property type="entry name" value="NAD(P)-binding Rossmann-fold domains"/>
    <property type="match status" value="1"/>
</dbReference>
<dbReference type="InterPro" id="IPR020843">
    <property type="entry name" value="ER"/>
</dbReference>
<feature type="domain" description="Enoyl reductase (ER)" evidence="6">
    <location>
        <begin position="13"/>
        <end position="347"/>
    </location>
</feature>
<evidence type="ECO:0000256" key="3">
    <source>
        <dbReference type="ARBA" id="ARBA00022723"/>
    </source>
</evidence>
<dbReference type="GO" id="GO:0046872">
    <property type="term" value="F:metal ion binding"/>
    <property type="evidence" value="ECO:0007669"/>
    <property type="project" value="UniProtKB-KW"/>
</dbReference>
<dbReference type="Pfam" id="PF00107">
    <property type="entry name" value="ADH_zinc_N"/>
    <property type="match status" value="1"/>
</dbReference>
<dbReference type="GO" id="GO:0016491">
    <property type="term" value="F:oxidoreductase activity"/>
    <property type="evidence" value="ECO:0007669"/>
    <property type="project" value="UniProtKB-KW"/>
</dbReference>
<accession>A0A1F6D2J5</accession>
<evidence type="ECO:0000256" key="2">
    <source>
        <dbReference type="ARBA" id="ARBA00008072"/>
    </source>
</evidence>
<name>A0A1F6D2J5_HANXR</name>
<comment type="cofactor">
    <cofactor evidence="1">
        <name>Zn(2+)</name>
        <dbReference type="ChEBI" id="CHEBI:29105"/>
    </cofactor>
</comment>
<keyword evidence="4" id="KW-0862">Zinc</keyword>
<evidence type="ECO:0000259" key="6">
    <source>
        <dbReference type="SMART" id="SM00829"/>
    </source>
</evidence>
<sequence length="348" mass="37103">MAERMRKVVAIDGRGRISVEREPVPAPRPGQVLIEVKASLISPGTELGGVARRRQSPTEGPPRAFGYGNAGVVIGQGEGCGDIPAGTRVACMGGGYAQHASSACVPRNMAVPMPEGVSFEHAAFSCLAATALNAIRRAELQLGENVAVVGLGPVGQLACQWARLSGCHVMAIDRLPMRLKRALEAGVHRAVNAQEENAVEAAKAFTRGYGLDAAVMAFGGDGTEAFKMLVQMMKLAPDTHRMGRVVNVGGARIEHAFAAALGNLDVRSAARTGPGYHDEAWEHGKDYPPVFVPWTTRRNIEECLRFMAEGGIRIEPLITHRTPIDEAPEACERLIQRPNEALGVVLIP</sequence>
<dbReference type="InterPro" id="IPR011032">
    <property type="entry name" value="GroES-like_sf"/>
</dbReference>
<evidence type="ECO:0000256" key="1">
    <source>
        <dbReference type="ARBA" id="ARBA00001947"/>
    </source>
</evidence>
<keyword evidence="5" id="KW-0560">Oxidoreductase</keyword>
<evidence type="ECO:0000256" key="5">
    <source>
        <dbReference type="ARBA" id="ARBA00023002"/>
    </source>
</evidence>
<dbReference type="AlphaFoldDB" id="A0A1F6D2J5"/>
<keyword evidence="3" id="KW-0479">Metal-binding</keyword>
<gene>
    <name evidence="7" type="ORF">A3F84_29275</name>
</gene>